<comment type="caution">
    <text evidence="3">The sequence shown here is derived from an EMBL/GenBank/DDBJ whole genome shotgun (WGS) entry which is preliminary data.</text>
</comment>
<dbReference type="AlphaFoldDB" id="A0AAJ0IDB1"/>
<dbReference type="Proteomes" id="UP001285908">
    <property type="component" value="Unassembled WGS sequence"/>
</dbReference>
<feature type="region of interest" description="Disordered" evidence="1">
    <location>
        <begin position="257"/>
        <end position="277"/>
    </location>
</feature>
<sequence>MWGHAQETRAGIQLEPERETTSNEASKISSDYRLPWQGLLGSLASWARAVIPKTNSGDKFGGVNDQKPGSPIQTSASPDPYTTMVSFPQWTTHPIPGVSLSAGGLLALADLSTVAQRTAITGGSSWLDSLLLAPGLHYQQAADELAKWSASSATAIVDAGVGAEPGASTTRGNGSEETRSLAPTTFRINNAATLLYLQKIARPGQTVTLDVGTIQAIRQRLRIRRSESGLHATIWAEDDLPDLGWLSHRSKSRPISSPPFPFHPFHPSPSSGSDHHEPNPITSLLISLGSDSPSHPSTCSIRLRGLSEDLYAITATAWLRAKTHAEGYLEATAKVLVYMVAAFSGNMTQVGAMIMMVLLLATAGLLALSNANAKMFRVNGRVVVGEGDRVLLGGEETGDGKGKGKGKGMTAGGGEVLQRQRRRTGGLGLGVYPVAGEGDGAVGYGNGMDNVIDAWPSTSGTEGRGSAASDPNWAEKGQAGGGDYGGM</sequence>
<evidence type="ECO:0000313" key="4">
    <source>
        <dbReference type="Proteomes" id="UP001285908"/>
    </source>
</evidence>
<keyword evidence="2" id="KW-0812">Transmembrane</keyword>
<keyword evidence="4" id="KW-1185">Reference proteome</keyword>
<feature type="transmembrane region" description="Helical" evidence="2">
    <location>
        <begin position="350"/>
        <end position="368"/>
    </location>
</feature>
<feature type="compositionally biased region" description="Pro residues" evidence="1">
    <location>
        <begin position="257"/>
        <end position="267"/>
    </location>
</feature>
<evidence type="ECO:0000256" key="1">
    <source>
        <dbReference type="SAM" id="MobiDB-lite"/>
    </source>
</evidence>
<feature type="region of interest" description="Disordered" evidence="1">
    <location>
        <begin position="394"/>
        <end position="417"/>
    </location>
</feature>
<accession>A0AAJ0IDB1</accession>
<evidence type="ECO:0000313" key="3">
    <source>
        <dbReference type="EMBL" id="KAK3497657.1"/>
    </source>
</evidence>
<keyword evidence="2" id="KW-1133">Transmembrane helix</keyword>
<name>A0AAJ0IDB1_9PEZI</name>
<dbReference type="EMBL" id="JAULSX010000002">
    <property type="protein sequence ID" value="KAK3497657.1"/>
    <property type="molecule type" value="Genomic_DNA"/>
</dbReference>
<dbReference type="GeneID" id="87876326"/>
<reference evidence="3 4" key="1">
    <citation type="journal article" date="2023" name="Mol. Phylogenet. Evol.">
        <title>Genome-scale phylogeny and comparative genomics of the fungal order Sordariales.</title>
        <authorList>
            <person name="Hensen N."/>
            <person name="Bonometti L."/>
            <person name="Westerberg I."/>
            <person name="Brannstrom I.O."/>
            <person name="Guillou S."/>
            <person name="Cros-Aarteil S."/>
            <person name="Calhoun S."/>
            <person name="Haridas S."/>
            <person name="Kuo A."/>
            <person name="Mondo S."/>
            <person name="Pangilinan J."/>
            <person name="Riley R."/>
            <person name="LaButti K."/>
            <person name="Andreopoulos B."/>
            <person name="Lipzen A."/>
            <person name="Chen C."/>
            <person name="Yan M."/>
            <person name="Daum C."/>
            <person name="Ng V."/>
            <person name="Clum A."/>
            <person name="Steindorff A."/>
            <person name="Ohm R.A."/>
            <person name="Martin F."/>
            <person name="Silar P."/>
            <person name="Natvig D.O."/>
            <person name="Lalanne C."/>
            <person name="Gautier V."/>
            <person name="Ament-Velasquez S.L."/>
            <person name="Kruys A."/>
            <person name="Hutchinson M.I."/>
            <person name="Powell A.J."/>
            <person name="Barry K."/>
            <person name="Miller A.N."/>
            <person name="Grigoriev I.V."/>
            <person name="Debuchy R."/>
            <person name="Gladieux P."/>
            <person name="Hiltunen Thoren M."/>
            <person name="Johannesson H."/>
        </authorList>
    </citation>
    <scope>NUCLEOTIDE SEQUENCE [LARGE SCALE GENOMIC DNA]</scope>
    <source>
        <strain evidence="3 4">FGSC 10403</strain>
    </source>
</reference>
<organism evidence="3 4">
    <name type="scientific">Neurospora hispaniola</name>
    <dbReference type="NCBI Taxonomy" id="588809"/>
    <lineage>
        <taxon>Eukaryota</taxon>
        <taxon>Fungi</taxon>
        <taxon>Dikarya</taxon>
        <taxon>Ascomycota</taxon>
        <taxon>Pezizomycotina</taxon>
        <taxon>Sordariomycetes</taxon>
        <taxon>Sordariomycetidae</taxon>
        <taxon>Sordariales</taxon>
        <taxon>Sordariaceae</taxon>
        <taxon>Neurospora</taxon>
    </lineage>
</organism>
<feature type="region of interest" description="Disordered" evidence="1">
    <location>
        <begin position="457"/>
        <end position="487"/>
    </location>
</feature>
<keyword evidence="2" id="KW-0472">Membrane</keyword>
<proteinExistence type="predicted"/>
<dbReference type="RefSeq" id="XP_062695921.1">
    <property type="nucleotide sequence ID" value="XM_062838704.1"/>
</dbReference>
<feature type="compositionally biased region" description="Gly residues" evidence="1">
    <location>
        <begin position="478"/>
        <end position="487"/>
    </location>
</feature>
<gene>
    <name evidence="3" type="ORF">B0T23DRAFT_402757</name>
</gene>
<protein>
    <submittedName>
        <fullName evidence="3">Uncharacterized protein</fullName>
    </submittedName>
</protein>
<feature type="region of interest" description="Disordered" evidence="1">
    <location>
        <begin position="1"/>
        <end position="27"/>
    </location>
</feature>
<evidence type="ECO:0000256" key="2">
    <source>
        <dbReference type="SAM" id="Phobius"/>
    </source>
</evidence>
<feature type="region of interest" description="Disordered" evidence="1">
    <location>
        <begin position="57"/>
        <end position="80"/>
    </location>
</feature>